<dbReference type="PANTHER" id="PTHR15913">
    <property type="entry name" value="ACID CLUSTER PROTEIN 33"/>
    <property type="match status" value="1"/>
</dbReference>
<evidence type="ECO:0000256" key="2">
    <source>
        <dbReference type="ARBA" id="ARBA00022490"/>
    </source>
</evidence>
<feature type="compositionally biased region" description="Low complexity" evidence="3">
    <location>
        <begin position="385"/>
        <end position="399"/>
    </location>
</feature>
<name>A0ABQ9X8R3_9EUKA</name>
<dbReference type="InterPro" id="IPR026151">
    <property type="entry name" value="Maspardin"/>
</dbReference>
<keyword evidence="2" id="KW-0963">Cytoplasm</keyword>
<evidence type="ECO:0000313" key="4">
    <source>
        <dbReference type="EMBL" id="KAK2947259.1"/>
    </source>
</evidence>
<feature type="compositionally biased region" description="Polar residues" evidence="3">
    <location>
        <begin position="373"/>
        <end position="384"/>
    </location>
</feature>
<comment type="caution">
    <text evidence="4">The sequence shown here is derived from an EMBL/GenBank/DDBJ whole genome shotgun (WGS) entry which is preliminary data.</text>
</comment>
<dbReference type="SUPFAM" id="SSF53474">
    <property type="entry name" value="alpha/beta-Hydrolases"/>
    <property type="match status" value="1"/>
</dbReference>
<feature type="compositionally biased region" description="Acidic residues" evidence="3">
    <location>
        <begin position="634"/>
        <end position="646"/>
    </location>
</feature>
<feature type="region of interest" description="Disordered" evidence="3">
    <location>
        <begin position="356"/>
        <end position="646"/>
    </location>
</feature>
<organism evidence="4 5">
    <name type="scientific">Blattamonas nauphoetae</name>
    <dbReference type="NCBI Taxonomy" id="2049346"/>
    <lineage>
        <taxon>Eukaryota</taxon>
        <taxon>Metamonada</taxon>
        <taxon>Preaxostyla</taxon>
        <taxon>Oxymonadida</taxon>
        <taxon>Blattamonas</taxon>
    </lineage>
</organism>
<comment type="subcellular location">
    <subcellularLocation>
        <location evidence="1">Cytoplasm</location>
    </subcellularLocation>
</comment>
<accession>A0ABQ9X8R3</accession>
<dbReference type="Gene3D" id="3.40.50.1820">
    <property type="entry name" value="alpha/beta hydrolase"/>
    <property type="match status" value="1"/>
</dbReference>
<protein>
    <submittedName>
        <fullName evidence="4">Signal recognition particle-docking protein FtsY</fullName>
    </submittedName>
</protein>
<gene>
    <name evidence="4" type="ORF">BLNAU_17820</name>
</gene>
<feature type="compositionally biased region" description="Basic and acidic residues" evidence="3">
    <location>
        <begin position="403"/>
        <end position="626"/>
    </location>
</feature>
<dbReference type="EMBL" id="JARBJD010000206">
    <property type="protein sequence ID" value="KAK2947259.1"/>
    <property type="molecule type" value="Genomic_DNA"/>
</dbReference>
<evidence type="ECO:0000256" key="1">
    <source>
        <dbReference type="ARBA" id="ARBA00004496"/>
    </source>
</evidence>
<reference evidence="4 5" key="1">
    <citation type="journal article" date="2022" name="bioRxiv">
        <title>Genomics of Preaxostyla Flagellates Illuminates Evolutionary Transitions and the Path Towards Mitochondrial Loss.</title>
        <authorList>
            <person name="Novak L.V.F."/>
            <person name="Treitli S.C."/>
            <person name="Pyrih J."/>
            <person name="Halakuc P."/>
            <person name="Pipaliya S.V."/>
            <person name="Vacek V."/>
            <person name="Brzon O."/>
            <person name="Soukal P."/>
            <person name="Eme L."/>
            <person name="Dacks J.B."/>
            <person name="Karnkowska A."/>
            <person name="Elias M."/>
            <person name="Hampl V."/>
        </authorList>
    </citation>
    <scope>NUCLEOTIDE SEQUENCE [LARGE SCALE GENOMIC DNA]</scope>
    <source>
        <strain evidence="4">NAU3</strain>
        <tissue evidence="4">Gut</tissue>
    </source>
</reference>
<sequence>MTRCREDGLDDALELSATKHNSINIEFQATTLMQRILMHIANTSQRNEIADRPIEIRVMSGFRRAKKKTTFEQSDTEVFSHFNSAVPMQKVTVGSGTGRLWQYYEIGPAHKAPLILLPPAGCPATIFFKIFEELQDSQIRLLAVQHPPVKTHDDWICTFTDFISHLNIQEFHLLGCGLGAFLGLLYARVFPTSILSFILLNGYTTNEEMVTDMQKYEFAPTAVLRRVFLEKYEKGNMVTHQFAQRNIASISFVKERMESFQHDELLSDLFLVCKPAFIDPSKVDDSRVTIVTSEDFSSDSAVVHYSVIETFKDARSVLMKYGGDFPMISIGDETAMYIIVHMRQFDSSLLPKLEPLDKSDSPLQPIKADAPISSETTQQAQQPSETEAQAVQVEEATQQNDENANREEEERLQKEEEDRLAREKAEEEERVRREEEEKARQDEEERIAREKADEEERLRKEEEERLRREEEERLRREEEERVQREEEERVAREKAEEEERLRREEEERLKREEEERLQKEEEERKQREEEERIAHEKAEEEERSRREEEERVKREEEERVKREEEERAQREEEERLAHEKAEEEERLKREEEERIQKEEEERQRKEDEERIAREQAEEEEKQKNEAENNTQENQEQENQGETEGQE</sequence>
<dbReference type="PANTHER" id="PTHR15913:SF0">
    <property type="entry name" value="MASPARDIN"/>
    <property type="match status" value="1"/>
</dbReference>
<evidence type="ECO:0000256" key="3">
    <source>
        <dbReference type="SAM" id="MobiDB-lite"/>
    </source>
</evidence>
<keyword evidence="5" id="KW-1185">Reference proteome</keyword>
<evidence type="ECO:0000313" key="5">
    <source>
        <dbReference type="Proteomes" id="UP001281761"/>
    </source>
</evidence>
<proteinExistence type="predicted"/>
<dbReference type="InterPro" id="IPR029058">
    <property type="entry name" value="AB_hydrolase_fold"/>
</dbReference>
<dbReference type="Proteomes" id="UP001281761">
    <property type="component" value="Unassembled WGS sequence"/>
</dbReference>